<feature type="coiled-coil region" evidence="1">
    <location>
        <begin position="320"/>
        <end position="357"/>
    </location>
</feature>
<dbReference type="InterPro" id="IPR040262">
    <property type="entry name" value="At4g38062-like"/>
</dbReference>
<dbReference type="PANTHER" id="PTHR45287">
    <property type="entry name" value="OS03G0691500 PROTEIN"/>
    <property type="match status" value="1"/>
</dbReference>
<reference evidence="2" key="1">
    <citation type="submission" date="2020-03" db="EMBL/GenBank/DDBJ databases">
        <title>Castanea mollissima Vanexum genome sequencing.</title>
        <authorList>
            <person name="Staton M."/>
        </authorList>
    </citation>
    <scope>NUCLEOTIDE SEQUENCE</scope>
    <source>
        <tissue evidence="2">Leaf</tissue>
    </source>
</reference>
<dbReference type="EMBL" id="JRKL02001931">
    <property type="protein sequence ID" value="KAF3961256.1"/>
    <property type="molecule type" value="Genomic_DNA"/>
</dbReference>
<keyword evidence="3" id="KW-1185">Reference proteome</keyword>
<dbReference type="PANTHER" id="PTHR45287:SF3">
    <property type="entry name" value="PROTEIN, PUTATIVE-RELATED"/>
    <property type="match status" value="1"/>
</dbReference>
<feature type="coiled-coil region" evidence="1">
    <location>
        <begin position="172"/>
        <end position="245"/>
    </location>
</feature>
<keyword evidence="1" id="KW-0175">Coiled coil</keyword>
<comment type="caution">
    <text evidence="2">The sequence shown here is derived from an EMBL/GenBank/DDBJ whole genome shotgun (WGS) entry which is preliminary data.</text>
</comment>
<dbReference type="OrthoDB" id="685795at2759"/>
<sequence>MEDVYKELDEVKAEIEKLKAEYRIKTELSESLKRAHNEQLLKHQEAKLQIEKQTQELNAKSEEISELRKINEDLTSSLREKELSFRHLSSVNENFRADCGQKLQKLEGENRELVLALDETTARKKELELNVCDSHKEIEGLKRLLLVTERKCFEAEQMAQKPKELRQRDVMIVKLEEENRDVQDQLKWKNEQFKHLEEAHKKLQDQFQLSKEEWEREKSALLEEISSLQTNLDSQTRILEGLQTRLDMCNQALAHEESRRKFLEVQVSEFKIRFENVFAQSEEETSKVLNLTVQRDEEIARLRNALGSKETLTKEMEFRIVHLEQENQDLGESLKELREAQIKNAGATSSLTKLRNKLKGLEQVHSNCCNNLKAKESEWNFQMEKMKLDKDSYKSGLKDKVKQIQELQMDLENSHSTIEVLSEEISIVCTILKSEISEAYSKILDAKAEMELHDKEKEGKISHLIEQLKVNKSHLDLGQENKELASLRKRVEFLECMQASKDDELRRYKQMLEESSECQLQLKRQVLQMESALENEKRGAFEALEKANLELTEKIREASQLQYEVQHWKSDSESLKACLDKRQETCKQLETSLITQAKLEQMLKDEKEELLYIAKEQEKRIEGQQQQIVSLEARIAAKMQELEASLKDKDSILLIAEEKEVCIENLQKDLIFLKQESKRREAEASVLGRLAAEKAFEEDKEKFLQIMNEKDQGIIDLQVLAVSLEQDLESAVISCFSELIEKHVKFIVLNEAIKNAEYLTKLEIEEKNKLIVNLQKDLIFLKQESKRRETEASVLGRLAVEKAFEEEKERFLQIMNEKDQGINDLQVLAVSLEQDLEIAVISCFPELIENHIKIIVLNEAIKNAEYLTKLEIEEKNKLIVNLEKEACNLRQRLAYEEECLLCSRREEEQCKALLEVNKLETEKLKDEQRSKDCLVKELEFEKETLVQDSLKLSTEREDLLVHIQKICNRIDEFSFEDEKLITNLGRILQNSVEETGRAMDLMVDGELYDFTRENSDTCFSGTTKKLEAGGDERLPLKEVNH</sequence>
<evidence type="ECO:0000313" key="3">
    <source>
        <dbReference type="Proteomes" id="UP000737018"/>
    </source>
</evidence>
<feature type="coiled-coil region" evidence="1">
    <location>
        <begin position="477"/>
        <end position="564"/>
    </location>
</feature>
<dbReference type="Proteomes" id="UP000737018">
    <property type="component" value="Unassembled WGS sequence"/>
</dbReference>
<feature type="coiled-coil region" evidence="1">
    <location>
        <begin position="103"/>
        <end position="130"/>
    </location>
</feature>
<accession>A0A8J4VUT6</accession>
<dbReference type="AlphaFoldDB" id="A0A8J4VUT6"/>
<proteinExistence type="predicted"/>
<gene>
    <name evidence="2" type="ORF">CMV_014107</name>
</gene>
<name>A0A8J4VUT6_9ROSI</name>
<organism evidence="2 3">
    <name type="scientific">Castanea mollissima</name>
    <name type="common">Chinese chestnut</name>
    <dbReference type="NCBI Taxonomy" id="60419"/>
    <lineage>
        <taxon>Eukaryota</taxon>
        <taxon>Viridiplantae</taxon>
        <taxon>Streptophyta</taxon>
        <taxon>Embryophyta</taxon>
        <taxon>Tracheophyta</taxon>
        <taxon>Spermatophyta</taxon>
        <taxon>Magnoliopsida</taxon>
        <taxon>eudicotyledons</taxon>
        <taxon>Gunneridae</taxon>
        <taxon>Pentapetalae</taxon>
        <taxon>rosids</taxon>
        <taxon>fabids</taxon>
        <taxon>Fagales</taxon>
        <taxon>Fagaceae</taxon>
        <taxon>Castanea</taxon>
    </lineage>
</organism>
<feature type="coiled-coil region" evidence="1">
    <location>
        <begin position="1"/>
        <end position="77"/>
    </location>
</feature>
<evidence type="ECO:0000256" key="1">
    <source>
        <dbReference type="SAM" id="Coils"/>
    </source>
</evidence>
<feature type="coiled-coil region" evidence="1">
    <location>
        <begin position="607"/>
        <end position="683"/>
    </location>
</feature>
<evidence type="ECO:0000313" key="2">
    <source>
        <dbReference type="EMBL" id="KAF3961256.1"/>
    </source>
</evidence>
<protein>
    <submittedName>
        <fullName evidence="2">Uncharacterized protein</fullName>
    </submittedName>
</protein>